<organism evidence="1 2">
    <name type="scientific">Lactobacillus helveticus</name>
    <name type="common">Lactobacillus suntoryeus</name>
    <dbReference type="NCBI Taxonomy" id="1587"/>
    <lineage>
        <taxon>Bacteria</taxon>
        <taxon>Bacillati</taxon>
        <taxon>Bacillota</taxon>
        <taxon>Bacilli</taxon>
        <taxon>Lactobacillales</taxon>
        <taxon>Lactobacillaceae</taxon>
        <taxon>Lactobacillus</taxon>
    </lineage>
</organism>
<name>A0A9Q5C825_LACHE</name>
<sequence length="46" mass="5568">MDSLHSTMNQHIKGKHLSFEERVIIRGKSYYSIAFERWLFFACHRP</sequence>
<gene>
    <name evidence="1" type="ORF">IMAU30003_00090</name>
</gene>
<comment type="caution">
    <text evidence="1">The sequence shown here is derived from an EMBL/GenBank/DDBJ whole genome shotgun (WGS) entry which is preliminary data.</text>
</comment>
<reference evidence="1" key="1">
    <citation type="submission" date="2019-09" db="EMBL/GenBank/DDBJ databases">
        <title>Comparative genomic analysis of Lactobacillus helveticus.</title>
        <authorList>
            <person name="Zhang H."/>
            <person name="Chen Y."/>
            <person name="Zhong Z."/>
        </authorList>
    </citation>
    <scope>NUCLEOTIDE SEQUENCE</scope>
    <source>
        <strain evidence="1">IMAU30003</strain>
    </source>
</reference>
<dbReference type="Proteomes" id="UP000651333">
    <property type="component" value="Unassembled WGS sequence"/>
</dbReference>
<evidence type="ECO:0000313" key="1">
    <source>
        <dbReference type="EMBL" id="NRO33861.1"/>
    </source>
</evidence>
<dbReference type="AlphaFoldDB" id="A0A9Q5C825"/>
<protein>
    <recommendedName>
        <fullName evidence="3">Transposase</fullName>
    </recommendedName>
</protein>
<evidence type="ECO:0000313" key="2">
    <source>
        <dbReference type="Proteomes" id="UP000651333"/>
    </source>
</evidence>
<accession>A0A9Q5C825</accession>
<proteinExistence type="predicted"/>
<dbReference type="EMBL" id="WCHB01000002">
    <property type="protein sequence ID" value="NRO33861.1"/>
    <property type="molecule type" value="Genomic_DNA"/>
</dbReference>
<evidence type="ECO:0008006" key="3">
    <source>
        <dbReference type="Google" id="ProtNLM"/>
    </source>
</evidence>